<evidence type="ECO:0000256" key="6">
    <source>
        <dbReference type="ARBA" id="ARBA00022692"/>
    </source>
</evidence>
<accession>A0A3B1IGS4</accession>
<evidence type="ECO:0000256" key="2">
    <source>
        <dbReference type="ARBA" id="ARBA00009791"/>
    </source>
</evidence>
<dbReference type="GO" id="GO:0032816">
    <property type="term" value="P:positive regulation of natural killer cell activation"/>
    <property type="evidence" value="ECO:0007669"/>
    <property type="project" value="TreeGrafter"/>
</dbReference>
<evidence type="ECO:0000313" key="19">
    <source>
        <dbReference type="Proteomes" id="UP000018467"/>
    </source>
</evidence>
<sequence>MVLQRAHCALGHPVNTMSPTLCFITLGLLGSAAATGDCGSCYQINMGLVIGIVTCDIIVTLLIAVAVYCFATRQKKKSRLHTRANSCDPGKGKFRQSSTKPKEVEITESPYQELYGVQSDVYNDLRQYRK</sequence>
<keyword evidence="7" id="KW-0479">Metal-binding</keyword>
<dbReference type="InterPro" id="IPR026200">
    <property type="entry name" value="Tyrobp"/>
</dbReference>
<keyword evidence="5" id="KW-0597">Phosphoprotein</keyword>
<feature type="region of interest" description="Disordered" evidence="15">
    <location>
        <begin position="76"/>
        <end position="104"/>
    </location>
</feature>
<evidence type="ECO:0000256" key="17">
    <source>
        <dbReference type="SAM" id="SignalP"/>
    </source>
</evidence>
<dbReference type="InterPro" id="IPR009861">
    <property type="entry name" value="HCST"/>
</dbReference>
<dbReference type="RefSeq" id="XP_022529776.1">
    <property type="nucleotide sequence ID" value="XM_022674055.2"/>
</dbReference>
<dbReference type="Proteomes" id="UP000018467">
    <property type="component" value="Unassembled WGS sequence"/>
</dbReference>
<reference evidence="18" key="4">
    <citation type="submission" date="2025-09" db="UniProtKB">
        <authorList>
            <consortium name="Ensembl"/>
        </authorList>
    </citation>
    <scope>IDENTIFICATION</scope>
</reference>
<dbReference type="Pfam" id="PF07213">
    <property type="entry name" value="DAP10"/>
    <property type="match status" value="1"/>
</dbReference>
<dbReference type="Gene3D" id="1.10.287.770">
    <property type="entry name" value="YojJ-like"/>
    <property type="match status" value="1"/>
</dbReference>
<evidence type="ECO:0000256" key="12">
    <source>
        <dbReference type="ARBA" id="ARBA00023136"/>
    </source>
</evidence>
<reference evidence="19" key="2">
    <citation type="journal article" date="2014" name="Nat. Commun.">
        <title>The cavefish genome reveals candidate genes for eye loss.</title>
        <authorList>
            <person name="McGaugh S.E."/>
            <person name="Gross J.B."/>
            <person name="Aken B."/>
            <person name="Blin M."/>
            <person name="Borowsky R."/>
            <person name="Chalopin D."/>
            <person name="Hinaux H."/>
            <person name="Jeffery W.R."/>
            <person name="Keene A."/>
            <person name="Ma L."/>
            <person name="Minx P."/>
            <person name="Murphy D."/>
            <person name="O'Quin K.E."/>
            <person name="Retaux S."/>
            <person name="Rohner N."/>
            <person name="Searle S.M."/>
            <person name="Stahl B.A."/>
            <person name="Tabin C."/>
            <person name="Volff J.N."/>
            <person name="Yoshizawa M."/>
            <person name="Warren W.C."/>
        </authorList>
    </citation>
    <scope>NUCLEOTIDE SEQUENCE [LARGE SCALE GENOMIC DNA]</scope>
    <source>
        <strain evidence="19">female</strain>
    </source>
</reference>
<evidence type="ECO:0000256" key="5">
    <source>
        <dbReference type="ARBA" id="ARBA00022553"/>
    </source>
</evidence>
<dbReference type="GeneID" id="111193400"/>
<name>A0A3B1IGS4_ASTMX</name>
<reference evidence="18" key="3">
    <citation type="submission" date="2025-08" db="UniProtKB">
        <authorList>
            <consortium name="Ensembl"/>
        </authorList>
    </citation>
    <scope>IDENTIFICATION</scope>
</reference>
<dbReference type="GO" id="GO:0005102">
    <property type="term" value="F:signaling receptor binding"/>
    <property type="evidence" value="ECO:0007669"/>
    <property type="project" value="InterPro"/>
</dbReference>
<evidence type="ECO:0000256" key="11">
    <source>
        <dbReference type="ARBA" id="ARBA00022989"/>
    </source>
</evidence>
<dbReference type="GO" id="GO:0034241">
    <property type="term" value="P:positive regulation of macrophage fusion"/>
    <property type="evidence" value="ECO:0007669"/>
    <property type="project" value="TreeGrafter"/>
</dbReference>
<keyword evidence="6 16" id="KW-0812">Transmembrane</keyword>
<keyword evidence="4" id="KW-1003">Cell membrane</keyword>
<dbReference type="GO" id="GO:0009986">
    <property type="term" value="C:cell surface"/>
    <property type="evidence" value="ECO:0007669"/>
    <property type="project" value="TreeGrafter"/>
</dbReference>
<keyword evidence="13" id="KW-1015">Disulfide bond</keyword>
<evidence type="ECO:0000256" key="13">
    <source>
        <dbReference type="ARBA" id="ARBA00023157"/>
    </source>
</evidence>
<dbReference type="GO" id="GO:0005886">
    <property type="term" value="C:plasma membrane"/>
    <property type="evidence" value="ECO:0007669"/>
    <property type="project" value="UniProtKB-SubCell"/>
</dbReference>
<dbReference type="PANTHER" id="PTHR17554">
    <property type="entry name" value="TYRO PROTEIN TYROSINE KINASE-BINDING PROTEIN"/>
    <property type="match status" value="1"/>
</dbReference>
<dbReference type="Bgee" id="ENSAMXG00000040347">
    <property type="expression patterns" value="Expressed in bone element and 2 other cell types or tissues"/>
</dbReference>
<feature type="chain" id="PRO_5017485382" description="TYRO protein tyrosine kinase-binding protein" evidence="17">
    <location>
        <begin position="35"/>
        <end position="130"/>
    </location>
</feature>
<evidence type="ECO:0000256" key="16">
    <source>
        <dbReference type="SAM" id="Phobius"/>
    </source>
</evidence>
<dbReference type="AlphaFoldDB" id="A0A3B1IGS4"/>
<evidence type="ECO:0000313" key="18">
    <source>
        <dbReference type="Ensembl" id="ENSAMXP00000028449.1"/>
    </source>
</evidence>
<evidence type="ECO:0000256" key="9">
    <source>
        <dbReference type="ARBA" id="ARBA00022837"/>
    </source>
</evidence>
<organism evidence="18 19">
    <name type="scientific">Astyanax mexicanus</name>
    <name type="common">Blind cave fish</name>
    <name type="synonym">Astyanax fasciatus mexicanus</name>
    <dbReference type="NCBI Taxonomy" id="7994"/>
    <lineage>
        <taxon>Eukaryota</taxon>
        <taxon>Metazoa</taxon>
        <taxon>Chordata</taxon>
        <taxon>Craniata</taxon>
        <taxon>Vertebrata</taxon>
        <taxon>Euteleostomi</taxon>
        <taxon>Actinopterygii</taxon>
        <taxon>Neopterygii</taxon>
        <taxon>Teleostei</taxon>
        <taxon>Ostariophysi</taxon>
        <taxon>Characiformes</taxon>
        <taxon>Characoidei</taxon>
        <taxon>Acestrorhamphidae</taxon>
        <taxon>Acestrorhamphinae</taxon>
        <taxon>Astyanax</taxon>
    </lineage>
</organism>
<evidence type="ECO:0000256" key="8">
    <source>
        <dbReference type="ARBA" id="ARBA00022729"/>
    </source>
</evidence>
<keyword evidence="19" id="KW-1185">Reference proteome</keyword>
<dbReference type="GO" id="GO:0046872">
    <property type="term" value="F:metal ion binding"/>
    <property type="evidence" value="ECO:0007669"/>
    <property type="project" value="UniProtKB-KW"/>
</dbReference>
<dbReference type="GO" id="GO:0002282">
    <property type="term" value="P:microglial cell activation involved in immune response"/>
    <property type="evidence" value="ECO:0007669"/>
    <property type="project" value="TreeGrafter"/>
</dbReference>
<evidence type="ECO:0000256" key="14">
    <source>
        <dbReference type="ARBA" id="ARBA00031252"/>
    </source>
</evidence>
<evidence type="ECO:0000256" key="1">
    <source>
        <dbReference type="ARBA" id="ARBA00004251"/>
    </source>
</evidence>
<dbReference type="KEGG" id="amex:111193400"/>
<dbReference type="InParanoid" id="A0A3B1IGS4"/>
<comment type="subcellular location">
    <subcellularLocation>
        <location evidence="1">Cell membrane</location>
        <topology evidence="1">Single-pass type I membrane protein</topology>
    </subcellularLocation>
</comment>
<proteinExistence type="inferred from homology"/>
<dbReference type="PANTHER" id="PTHR17554:SF2">
    <property type="entry name" value="TYRO PROTEIN TYROSINE KINASE-BINDING PROTEIN"/>
    <property type="match status" value="1"/>
</dbReference>
<evidence type="ECO:0000256" key="3">
    <source>
        <dbReference type="ARBA" id="ARBA00022356"/>
    </source>
</evidence>
<evidence type="ECO:0000256" key="15">
    <source>
        <dbReference type="SAM" id="MobiDB-lite"/>
    </source>
</evidence>
<dbReference type="GO" id="GO:0002283">
    <property type="term" value="P:neutrophil activation involved in immune response"/>
    <property type="evidence" value="ECO:0007669"/>
    <property type="project" value="TreeGrafter"/>
</dbReference>
<evidence type="ECO:0000256" key="7">
    <source>
        <dbReference type="ARBA" id="ARBA00022723"/>
    </source>
</evidence>
<feature type="transmembrane region" description="Helical" evidence="16">
    <location>
        <begin position="44"/>
        <end position="71"/>
    </location>
</feature>
<evidence type="ECO:0000256" key="4">
    <source>
        <dbReference type="ARBA" id="ARBA00022475"/>
    </source>
</evidence>
<dbReference type="GO" id="GO:0050776">
    <property type="term" value="P:regulation of immune response"/>
    <property type="evidence" value="ECO:0007669"/>
    <property type="project" value="InterPro"/>
</dbReference>
<dbReference type="GO" id="GO:0032911">
    <property type="term" value="P:negative regulation of transforming growth factor beta1 production"/>
    <property type="evidence" value="ECO:0007669"/>
    <property type="project" value="TreeGrafter"/>
</dbReference>
<keyword evidence="11 16" id="KW-1133">Transmembrane helix</keyword>
<comment type="similarity">
    <text evidence="2">Belongs to the TYROBP family.</text>
</comment>
<protein>
    <recommendedName>
        <fullName evidence="3">TYRO protein tyrosine kinase-binding protein</fullName>
    </recommendedName>
    <alternativeName>
        <fullName evidence="14">DNAX-activation protein 12</fullName>
    </alternativeName>
</protein>
<keyword evidence="9" id="KW-0106">Calcium</keyword>
<feature type="signal peptide" evidence="17">
    <location>
        <begin position="1"/>
        <end position="34"/>
    </location>
</feature>
<keyword evidence="12 16" id="KW-0472">Membrane</keyword>
<reference evidence="19" key="1">
    <citation type="submission" date="2013-03" db="EMBL/GenBank/DDBJ databases">
        <authorList>
            <person name="Jeffery W."/>
            <person name="Warren W."/>
            <person name="Wilson R.K."/>
        </authorList>
    </citation>
    <scope>NUCLEOTIDE SEQUENCE</scope>
    <source>
        <strain evidence="19">female</strain>
    </source>
</reference>
<dbReference type="GO" id="GO:0051897">
    <property type="term" value="P:positive regulation of phosphatidylinositol 3-kinase/protein kinase B signal transduction"/>
    <property type="evidence" value="ECO:0007669"/>
    <property type="project" value="InterPro"/>
</dbReference>
<dbReference type="GO" id="GO:1904151">
    <property type="term" value="P:positive regulation of microglial cell mediated cytotoxicity"/>
    <property type="evidence" value="ECO:0007669"/>
    <property type="project" value="TreeGrafter"/>
</dbReference>
<keyword evidence="10" id="KW-0391">Immunity</keyword>
<dbReference type="GO" id="GO:0043548">
    <property type="term" value="F:phosphatidylinositol 3-kinase binding"/>
    <property type="evidence" value="ECO:0007669"/>
    <property type="project" value="InterPro"/>
</dbReference>
<dbReference type="GeneTree" id="ENSGT00980000198998"/>
<dbReference type="STRING" id="7994.ENSAMXP00000028449"/>
<evidence type="ECO:0000256" key="10">
    <source>
        <dbReference type="ARBA" id="ARBA00022859"/>
    </source>
</evidence>
<dbReference type="Ensembl" id="ENSAMXT00000051147.1">
    <property type="protein sequence ID" value="ENSAMXP00000028449.1"/>
    <property type="gene ID" value="ENSAMXG00000040347.1"/>
</dbReference>
<keyword evidence="8 17" id="KW-0732">Signal</keyword>
<dbReference type="GO" id="GO:0030889">
    <property type="term" value="P:negative regulation of B cell proliferation"/>
    <property type="evidence" value="ECO:0007669"/>
    <property type="project" value="TreeGrafter"/>
</dbReference>